<dbReference type="Gene3D" id="1.10.132.50">
    <property type="entry name" value="ATP synthase (C/AC39) subunit, domain 3"/>
    <property type="match status" value="1"/>
</dbReference>
<evidence type="ECO:0000313" key="4">
    <source>
        <dbReference type="EMBL" id="CEL91404.1"/>
    </source>
</evidence>
<dbReference type="InterPro" id="IPR002843">
    <property type="entry name" value="ATPase_V0-cplx_csu/dsu"/>
</dbReference>
<accession>A0A0B7GTU8</accession>
<dbReference type="EMBL" id="CDMW01000001">
    <property type="protein sequence ID" value="CEL91404.1"/>
    <property type="molecule type" value="Genomic_DNA"/>
</dbReference>
<evidence type="ECO:0000256" key="3">
    <source>
        <dbReference type="ARBA" id="ARBA00023065"/>
    </source>
</evidence>
<dbReference type="InterPro" id="IPR050873">
    <property type="entry name" value="V-ATPase_V0D/AC39_subunit"/>
</dbReference>
<dbReference type="Proteomes" id="UP000183504">
    <property type="component" value="Unassembled WGS sequence"/>
</dbReference>
<dbReference type="Pfam" id="PF01992">
    <property type="entry name" value="vATP-synt_AC39"/>
    <property type="match status" value="1"/>
</dbReference>
<dbReference type="SUPFAM" id="SSF103486">
    <property type="entry name" value="V-type ATP synthase subunit C"/>
    <property type="match status" value="1"/>
</dbReference>
<protein>
    <submittedName>
        <fullName evidence="4">V-type ATP synthase subunit C</fullName>
        <ecNumber evidence="4">3.6.3.14</ecNumber>
    </submittedName>
</protein>
<keyword evidence="4" id="KW-0378">Hydrolase</keyword>
<comment type="similarity">
    <text evidence="1">Belongs to the V-ATPase V0D/AC39 subunit family.</text>
</comment>
<reference evidence="4 5" key="1">
    <citation type="submission" date="2015-01" db="EMBL/GenBank/DDBJ databases">
        <authorList>
            <person name="Pelicic Vladimir"/>
        </authorList>
    </citation>
    <scope>NUCLEOTIDE SEQUENCE [LARGE SCALE GENOMIC DNA]</scope>
    <source>
        <strain evidence="4 5">2908</strain>
    </source>
</reference>
<evidence type="ECO:0000256" key="2">
    <source>
        <dbReference type="ARBA" id="ARBA00022448"/>
    </source>
</evidence>
<dbReference type="InterPro" id="IPR036079">
    <property type="entry name" value="ATPase_csu/dsu_sf"/>
</dbReference>
<dbReference type="InterPro" id="IPR044911">
    <property type="entry name" value="V-type_ATPase_csu/dsu_dom_3"/>
</dbReference>
<dbReference type="InterPro" id="IPR035067">
    <property type="entry name" value="V-type_ATPase_csu/dsu"/>
</dbReference>
<dbReference type="EC" id="3.6.3.14" evidence="4"/>
<dbReference type="PANTHER" id="PTHR38682">
    <property type="entry name" value="V-TYPE ATP SYNTHASE SUBUNIT C"/>
    <property type="match status" value="1"/>
</dbReference>
<organism evidence="4 5">
    <name type="scientific">Streptococcus sanguinis</name>
    <dbReference type="NCBI Taxonomy" id="1305"/>
    <lineage>
        <taxon>Bacteria</taxon>
        <taxon>Bacillati</taxon>
        <taxon>Bacillota</taxon>
        <taxon>Bacilli</taxon>
        <taxon>Lactobacillales</taxon>
        <taxon>Streptococcaceae</taxon>
        <taxon>Streptococcus</taxon>
    </lineage>
</organism>
<keyword evidence="2" id="KW-0813">Transport</keyword>
<dbReference type="GO" id="GO:0016787">
    <property type="term" value="F:hydrolase activity"/>
    <property type="evidence" value="ECO:0007669"/>
    <property type="project" value="UniProtKB-KW"/>
</dbReference>
<gene>
    <name evidence="4" type="primary">atpC1</name>
    <name evidence="4" type="ORF">SSV_2132</name>
</gene>
<dbReference type="RefSeq" id="WP_072074769.1">
    <property type="nucleotide sequence ID" value="NZ_CDMW01000001.1"/>
</dbReference>
<evidence type="ECO:0000313" key="5">
    <source>
        <dbReference type="Proteomes" id="UP000183504"/>
    </source>
</evidence>
<sequence>MSEKNFSQVNTAISVQEASFLTPQQYDQLLQTDDPASRSALLQGTVYAMDAEAIKDLNAIEQVLMKHLYSVYNWALEISPSKELVEIFTLLYTYHNLKVFLKGRATGQSLEHLLMPVGTYSLEVLEHLVMAFSAEYSPDFMLDEVLATWQEYQDYQDVRVLEIGMDMAYFQHLKRLTQELEDESLRQLVNLTIDFYNAITVKRAVGLGKPRSFMRQLLSDEGSLSAANWIAMAEQGDFLTWFSQVNPCGYDLDLRSYEEKMRNQTLTTVELEYLADLLQAKLLADGQFETDGPLPLARYLLGKELEVKNLRLILTGMDNQLPVELIRERMRPIYGQD</sequence>
<proteinExistence type="inferred from homology"/>
<dbReference type="GO" id="GO:0046961">
    <property type="term" value="F:proton-transporting ATPase activity, rotational mechanism"/>
    <property type="evidence" value="ECO:0007669"/>
    <property type="project" value="InterPro"/>
</dbReference>
<dbReference type="Gene3D" id="1.20.1690.10">
    <property type="entry name" value="V-type ATP synthase subunit C domain"/>
    <property type="match status" value="2"/>
</dbReference>
<dbReference type="AlphaFoldDB" id="A0A0B7GTU8"/>
<dbReference type="PANTHER" id="PTHR38682:SF1">
    <property type="entry name" value="V-TYPE ATP SYNTHASE SUBUNIT C"/>
    <property type="match status" value="1"/>
</dbReference>
<name>A0A0B7GTU8_STRSA</name>
<keyword evidence="3" id="KW-0406">Ion transport</keyword>
<evidence type="ECO:0000256" key="1">
    <source>
        <dbReference type="ARBA" id="ARBA00006709"/>
    </source>
</evidence>